<keyword evidence="1" id="KW-1133">Transmembrane helix</keyword>
<dbReference type="GeneID" id="20228724"/>
<dbReference type="Gene3D" id="1.10.1280.10">
    <property type="entry name" value="Di-copper center containing domain from catechol oxidase"/>
    <property type="match status" value="1"/>
</dbReference>
<dbReference type="KEGG" id="aaf:AURANDRAFT_72473"/>
<dbReference type="InterPro" id="IPR008922">
    <property type="entry name" value="Di-copper_centre_dom_sf"/>
</dbReference>
<evidence type="ECO:0000259" key="2">
    <source>
        <dbReference type="PROSITE" id="PS00498"/>
    </source>
</evidence>
<keyword evidence="1" id="KW-0472">Membrane</keyword>
<accession>F0YJP7</accession>
<dbReference type="GO" id="GO:0016491">
    <property type="term" value="F:oxidoreductase activity"/>
    <property type="evidence" value="ECO:0007669"/>
    <property type="project" value="InterPro"/>
</dbReference>
<dbReference type="InParanoid" id="F0YJP7"/>
<dbReference type="SUPFAM" id="SSF48056">
    <property type="entry name" value="Di-copper centre-containing domain"/>
    <property type="match status" value="1"/>
</dbReference>
<name>F0YJP7_AURAN</name>
<proteinExistence type="predicted"/>
<evidence type="ECO:0000313" key="3">
    <source>
        <dbReference type="EMBL" id="EGB04705.1"/>
    </source>
</evidence>
<sequence>MAASPRPAGGERRAAAGVALGLAGAALGVSLVRAAAGAQRLEVASLAAGASGSVGARRGAARSLCLDYCAGVGSRDAACDICAVASFVHLHNAYEDAAGKPLGEGYYPYEYLAEVWQPTVFEVDDAVVGAAFLRRVASAAWVVGGGAADVAANGTAASVRARGGAIYAYAYAFDVTVKHVRREIRRLTDADRGRFLDALQLMYSTPQDVGEALYGPKFKSGNYLVRKHLYGAARGKSSVRGPGIVTHHLAYTLEAEQSLQAIHPAVSIPYWDYTIDAYYYNTTTTTTGAGCGAGCWGDEWTESALFRDDWFGPVANATTRYVVASGRWSHMPVLTDAWGYSDIVSPYGYLRSPWNCNPNPFLSRSREVLGSRDVAQYPDCAEFYTAFNSSDIGALFSYFNGNLHGPMHILTGGLWGDDPKKERDLDLWFEDERHVTAYKELLPNVLLMAKFLWRQGYLTCPTFCSRDASAADCACSCPEDLRAGWDYEEFWHRTGLRNVTDRTFHFGDWNIPSLTKAVCHVGHVGDSFSSAASQDPIFWVLHPLADRFIAYRRLLTHEGLMTLDETWDYDHARIASDTHSTCDWADVDAGLSLLPTCTPGTCAGHKEDDLLPFTGFQGTGDTYTNREFWDYVSPLNEHLPYTYDTFTTWPARLKSTGNQPQFLRESFMGMDAVATCLMILMEKSSSPTSQIRWKDKMMATLPMYSSLNQMDSRRLVSRRYSSMARFYGVSGPIFGVACLGEASTSTLEVPSHRIIYCGGGGSSKTGVGNAIVAADLDESGLLELCKLDTGDELCSGVQVFRGCAVLVAVFGKSFRLCALVSLAPGMIAGPRESSIVVVSEDYVADFKDCTSAFNYATWQDWVNYGMHLTLTQAWWPNMICAKYGKQDGRVGGKFYAMAIHWNVPAWFMSALAFYWILFKPLYKKPGTGATRVYKFYHGYFIKSNTHYCYC</sequence>
<keyword evidence="1" id="KW-0812">Transmembrane</keyword>
<evidence type="ECO:0000313" key="4">
    <source>
        <dbReference type="Proteomes" id="UP000002729"/>
    </source>
</evidence>
<dbReference type="EMBL" id="GL833148">
    <property type="protein sequence ID" value="EGB04705.1"/>
    <property type="molecule type" value="Genomic_DNA"/>
</dbReference>
<dbReference type="Proteomes" id="UP000002729">
    <property type="component" value="Unassembled WGS sequence"/>
</dbReference>
<dbReference type="PROSITE" id="PS00498">
    <property type="entry name" value="TYROSINASE_2"/>
    <property type="match status" value="1"/>
</dbReference>
<dbReference type="Pfam" id="PF00264">
    <property type="entry name" value="Tyrosinase"/>
    <property type="match status" value="1"/>
</dbReference>
<protein>
    <recommendedName>
        <fullName evidence="2">Tyrosinase copper-binding domain-containing protein</fullName>
    </recommendedName>
</protein>
<reference evidence="3 4" key="1">
    <citation type="journal article" date="2011" name="Proc. Natl. Acad. Sci. U.S.A.">
        <title>Niche of harmful alga Aureococcus anophagefferens revealed through ecogenomics.</title>
        <authorList>
            <person name="Gobler C.J."/>
            <person name="Berry D.L."/>
            <person name="Dyhrman S.T."/>
            <person name="Wilhelm S.W."/>
            <person name="Salamov A."/>
            <person name="Lobanov A.V."/>
            <person name="Zhang Y."/>
            <person name="Collier J.L."/>
            <person name="Wurch L.L."/>
            <person name="Kustka A.B."/>
            <person name="Dill B.D."/>
            <person name="Shah M."/>
            <person name="VerBerkmoes N.C."/>
            <person name="Kuo A."/>
            <person name="Terry A."/>
            <person name="Pangilinan J."/>
            <person name="Lindquist E.A."/>
            <person name="Lucas S."/>
            <person name="Paulsen I.T."/>
            <person name="Hattenrath-Lehmann T.K."/>
            <person name="Talmage S.C."/>
            <person name="Walker E.A."/>
            <person name="Koch F."/>
            <person name="Burson A.M."/>
            <person name="Marcoval M.A."/>
            <person name="Tang Y.Z."/>
            <person name="Lecleir G.R."/>
            <person name="Coyne K.J."/>
            <person name="Berg G.M."/>
            <person name="Bertrand E.M."/>
            <person name="Saito M.A."/>
            <person name="Gladyshev V.N."/>
            <person name="Grigoriev I.V."/>
        </authorList>
    </citation>
    <scope>NUCLEOTIDE SEQUENCE [LARGE SCALE GENOMIC DNA]</scope>
    <source>
        <strain evidence="4">CCMP 1984</strain>
    </source>
</reference>
<organism evidence="4">
    <name type="scientific">Aureococcus anophagefferens</name>
    <name type="common">Harmful bloom alga</name>
    <dbReference type="NCBI Taxonomy" id="44056"/>
    <lineage>
        <taxon>Eukaryota</taxon>
        <taxon>Sar</taxon>
        <taxon>Stramenopiles</taxon>
        <taxon>Ochrophyta</taxon>
        <taxon>Pelagophyceae</taxon>
        <taxon>Pelagomonadales</taxon>
        <taxon>Pelagomonadaceae</taxon>
        <taxon>Aureococcus</taxon>
    </lineage>
</organism>
<dbReference type="RefSeq" id="XP_009040619.1">
    <property type="nucleotide sequence ID" value="XM_009042371.1"/>
</dbReference>
<dbReference type="AlphaFoldDB" id="F0YJP7"/>
<keyword evidence="4" id="KW-1185">Reference proteome</keyword>
<feature type="domain" description="Tyrosinase copper-binding" evidence="2">
    <location>
        <begin position="535"/>
        <end position="546"/>
    </location>
</feature>
<feature type="transmembrane region" description="Helical" evidence="1">
    <location>
        <begin position="894"/>
        <end position="917"/>
    </location>
</feature>
<evidence type="ECO:0000256" key="1">
    <source>
        <dbReference type="SAM" id="Phobius"/>
    </source>
</evidence>
<gene>
    <name evidence="3" type="ORF">AURANDRAFT_72473</name>
</gene>
<dbReference type="OrthoDB" id="186092at2759"/>
<dbReference type="InterPro" id="IPR002227">
    <property type="entry name" value="Tyrosinase_Cu-bd"/>
</dbReference>